<organism evidence="1 2">
    <name type="scientific">Choristoneura fumiferana</name>
    <name type="common">Spruce budworm moth</name>
    <name type="synonym">Archips fumiferana</name>
    <dbReference type="NCBI Taxonomy" id="7141"/>
    <lineage>
        <taxon>Eukaryota</taxon>
        <taxon>Metazoa</taxon>
        <taxon>Ecdysozoa</taxon>
        <taxon>Arthropoda</taxon>
        <taxon>Hexapoda</taxon>
        <taxon>Insecta</taxon>
        <taxon>Pterygota</taxon>
        <taxon>Neoptera</taxon>
        <taxon>Endopterygota</taxon>
        <taxon>Lepidoptera</taxon>
        <taxon>Glossata</taxon>
        <taxon>Ditrysia</taxon>
        <taxon>Tortricoidea</taxon>
        <taxon>Tortricidae</taxon>
        <taxon>Tortricinae</taxon>
        <taxon>Choristoneura</taxon>
    </lineage>
</organism>
<evidence type="ECO:0000313" key="2">
    <source>
        <dbReference type="Proteomes" id="UP001064048"/>
    </source>
</evidence>
<comment type="caution">
    <text evidence="1">The sequence shown here is derived from an EMBL/GenBank/DDBJ whole genome shotgun (WGS) entry which is preliminary data.</text>
</comment>
<keyword evidence="2" id="KW-1185">Reference proteome</keyword>
<sequence length="244" mass="27150">MYVNGPFDFIVITSTLHKTPAAASYRRRQLSRPIPGARERVCLHIGIIIDDQGAACTSNPRGQRFGLSISDAGCARTSNQNQPTGSSQGENCQQFPVDYCHLAATCEHDNLPICGSDSCNRRSFLDVCDMYEYNCDYQKRFQTTGDDCNDNPTTPETTTTTIGTTSRTSTDSPQTTTTSTTTSDTPHTEEDTDEEHLGWIVTNKREFLTSRNTRAICEPHCGPKKWSTTAKGETRDFFRILKSH</sequence>
<proteinExistence type="predicted"/>
<evidence type="ECO:0000313" key="1">
    <source>
        <dbReference type="EMBL" id="KAI8437665.1"/>
    </source>
</evidence>
<name>A0ACC0KMY9_CHOFU</name>
<gene>
    <name evidence="1" type="ORF">MSG28_011915</name>
</gene>
<dbReference type="EMBL" id="CM046120">
    <property type="protein sequence ID" value="KAI8437665.1"/>
    <property type="molecule type" value="Genomic_DNA"/>
</dbReference>
<accession>A0ACC0KMY9</accession>
<dbReference type="Proteomes" id="UP001064048">
    <property type="component" value="Chromosome 20"/>
</dbReference>
<reference evidence="1 2" key="1">
    <citation type="journal article" date="2022" name="Genome Biol. Evol.">
        <title>The Spruce Budworm Genome: Reconstructing the Evolutionary History of Antifreeze Proteins.</title>
        <authorList>
            <person name="Beliveau C."/>
            <person name="Gagne P."/>
            <person name="Picq S."/>
            <person name="Vernygora O."/>
            <person name="Keeling C.I."/>
            <person name="Pinkney K."/>
            <person name="Doucet D."/>
            <person name="Wen F."/>
            <person name="Johnston J.S."/>
            <person name="Maaroufi H."/>
            <person name="Boyle B."/>
            <person name="Laroche J."/>
            <person name="Dewar K."/>
            <person name="Juretic N."/>
            <person name="Blackburn G."/>
            <person name="Nisole A."/>
            <person name="Brunet B."/>
            <person name="Brandao M."/>
            <person name="Lumley L."/>
            <person name="Duan J."/>
            <person name="Quan G."/>
            <person name="Lucarotti C.J."/>
            <person name="Roe A.D."/>
            <person name="Sperling F.A.H."/>
            <person name="Levesque R.C."/>
            <person name="Cusson M."/>
        </authorList>
    </citation>
    <scope>NUCLEOTIDE SEQUENCE [LARGE SCALE GENOMIC DNA]</scope>
    <source>
        <strain evidence="1">Glfc:IPQL:Cfum</strain>
    </source>
</reference>
<protein>
    <submittedName>
        <fullName evidence="1">Uncharacterized protein</fullName>
    </submittedName>
</protein>